<evidence type="ECO:0000313" key="2">
    <source>
        <dbReference type="EMBL" id="MBJ7639822.1"/>
    </source>
</evidence>
<evidence type="ECO:0000259" key="1">
    <source>
        <dbReference type="Pfam" id="PF14534"/>
    </source>
</evidence>
<proteinExistence type="predicted"/>
<comment type="caution">
    <text evidence="2">The sequence shown here is derived from an EMBL/GenBank/DDBJ whole genome shotgun (WGS) entry which is preliminary data.</text>
</comment>
<dbReference type="Gene3D" id="3.10.450.50">
    <property type="match status" value="1"/>
</dbReference>
<protein>
    <submittedName>
        <fullName evidence="2">Nuclear transport factor 2 family protein</fullName>
    </submittedName>
</protein>
<organism evidence="2 3">
    <name type="scientific">Weissella confusa</name>
    <name type="common">Lactobacillus confusus</name>
    <dbReference type="NCBI Taxonomy" id="1583"/>
    <lineage>
        <taxon>Bacteria</taxon>
        <taxon>Bacillati</taxon>
        <taxon>Bacillota</taxon>
        <taxon>Bacilli</taxon>
        <taxon>Lactobacillales</taxon>
        <taxon>Lactobacillaceae</taxon>
        <taxon>Weissella</taxon>
    </lineage>
</organism>
<gene>
    <name evidence="2" type="ORF">HAU20_10610</name>
</gene>
<dbReference type="EMBL" id="JAAOCP010000017">
    <property type="protein sequence ID" value="MBJ7639822.1"/>
    <property type="molecule type" value="Genomic_DNA"/>
</dbReference>
<dbReference type="InterPro" id="IPR027843">
    <property type="entry name" value="DUF4440"/>
</dbReference>
<evidence type="ECO:0000313" key="3">
    <source>
        <dbReference type="Proteomes" id="UP000728106"/>
    </source>
</evidence>
<feature type="domain" description="DUF4440" evidence="1">
    <location>
        <begin position="8"/>
        <end position="115"/>
    </location>
</feature>
<name>A0AA40YSV4_WEICO</name>
<reference evidence="2 3" key="1">
    <citation type="journal article" date="2021" name="Int. J. Food Microbiol.">
        <title>Safety demonstration of a microbial species for use in the food chain: Weissella confusa.</title>
        <authorList>
            <person name="Bourdichon F."/>
            <person name="Patrone V."/>
            <person name="Fontana A."/>
            <person name="Milani G."/>
            <person name="Morelli L."/>
        </authorList>
    </citation>
    <scope>NUCLEOTIDE SEQUENCE [LARGE SCALE GENOMIC DNA]</scope>
    <source>
        <strain evidence="2 3">CCUG 43002</strain>
    </source>
</reference>
<dbReference type="Proteomes" id="UP000728106">
    <property type="component" value="Unassembled WGS sequence"/>
</dbReference>
<keyword evidence="3" id="KW-1185">Reference proteome</keyword>
<accession>A0AA40YSV4</accession>
<dbReference type="SUPFAM" id="SSF54427">
    <property type="entry name" value="NTF2-like"/>
    <property type="match status" value="1"/>
</dbReference>
<sequence>MAEEQQLIDVYRNLNKAMVNKDVEVINQLLLDTAKLRHITGLVQSKFEWIDQIQNGNMLYIDSEEDRIMLVEIDGVKGKLVGRSQVTADIWGGGVHVWPLQMTLHFIKSSGVWRISDQVASMY</sequence>
<dbReference type="RefSeq" id="WP_199468310.1">
    <property type="nucleotide sequence ID" value="NZ_JAAOCP010000017.1"/>
</dbReference>
<dbReference type="Pfam" id="PF14534">
    <property type="entry name" value="DUF4440"/>
    <property type="match status" value="1"/>
</dbReference>
<dbReference type="InterPro" id="IPR032710">
    <property type="entry name" value="NTF2-like_dom_sf"/>
</dbReference>
<dbReference type="AlphaFoldDB" id="A0AA40YSV4"/>